<gene>
    <name evidence="11" type="primary">prsW</name>
    <name evidence="11" type="ORF">CPRO_25090</name>
    <name evidence="12" type="ORF">SAMN02745151_00878</name>
</gene>
<dbReference type="AlphaFoldDB" id="A0A0X8VE69"/>
<dbReference type="EMBL" id="CP014223">
    <property type="protein sequence ID" value="AMJ42057.1"/>
    <property type="molecule type" value="Genomic_DNA"/>
</dbReference>
<feature type="transmembrane region" description="Helical" evidence="10">
    <location>
        <begin position="129"/>
        <end position="151"/>
    </location>
</feature>
<dbReference type="GO" id="GO:0008233">
    <property type="term" value="F:peptidase activity"/>
    <property type="evidence" value="ECO:0007669"/>
    <property type="project" value="UniProtKB-KW"/>
</dbReference>
<dbReference type="EMBL" id="FQUA01000003">
    <property type="protein sequence ID" value="SHE50471.1"/>
    <property type="molecule type" value="Genomic_DNA"/>
</dbReference>
<keyword evidence="6 10" id="KW-0812">Transmembrane</keyword>
<evidence type="ECO:0000256" key="4">
    <source>
        <dbReference type="ARBA" id="ARBA00022475"/>
    </source>
</evidence>
<keyword evidence="9 10" id="KW-0472">Membrane</keyword>
<accession>A0A0X8VE69</accession>
<evidence type="ECO:0000256" key="3">
    <source>
        <dbReference type="ARBA" id="ARBA00018997"/>
    </source>
</evidence>
<evidence type="ECO:0000313" key="14">
    <source>
        <dbReference type="Proteomes" id="UP000184204"/>
    </source>
</evidence>
<reference evidence="11 13" key="1">
    <citation type="journal article" date="2016" name="Genome Announc.">
        <title>Complete Genome Sequence of the Amino Acid-Fermenting Clostridium propionicum X2 (DSM 1682).</title>
        <authorList>
            <person name="Poehlein A."/>
            <person name="Schlien K."/>
            <person name="Chowdhury N.P."/>
            <person name="Gottschalk G."/>
            <person name="Buckel W."/>
            <person name="Daniel R."/>
        </authorList>
    </citation>
    <scope>NUCLEOTIDE SEQUENCE [LARGE SCALE GENOMIC DNA]</scope>
    <source>
        <strain evidence="11 13">X2</strain>
    </source>
</reference>
<dbReference type="KEGG" id="cpro:CPRO_25090"/>
<comment type="subcellular location">
    <subcellularLocation>
        <location evidence="1">Cell membrane</location>
        <topology evidence="1">Multi-pass membrane protein</topology>
    </subcellularLocation>
</comment>
<keyword evidence="13" id="KW-1185">Reference proteome</keyword>
<reference evidence="13" key="2">
    <citation type="submission" date="2016-01" db="EMBL/GenBank/DDBJ databases">
        <authorList>
            <person name="Poehlein A."/>
            <person name="Schlien K."/>
            <person name="Gottschalk G."/>
            <person name="Buckel W."/>
            <person name="Daniel R."/>
        </authorList>
    </citation>
    <scope>NUCLEOTIDE SEQUENCE [LARGE SCALE GENOMIC DNA]</scope>
    <source>
        <strain evidence="13">X2</strain>
    </source>
</reference>
<name>A0A0X8VE69_ANAPI</name>
<evidence type="ECO:0000256" key="7">
    <source>
        <dbReference type="ARBA" id="ARBA00022801"/>
    </source>
</evidence>
<protein>
    <recommendedName>
        <fullName evidence="3">Protease PrsW</fullName>
    </recommendedName>
</protein>
<keyword evidence="4" id="KW-1003">Cell membrane</keyword>
<feature type="transmembrane region" description="Helical" evidence="10">
    <location>
        <begin position="186"/>
        <end position="204"/>
    </location>
</feature>
<comment type="similarity">
    <text evidence="2">Belongs to the protease PrsW family.</text>
</comment>
<evidence type="ECO:0000256" key="1">
    <source>
        <dbReference type="ARBA" id="ARBA00004651"/>
    </source>
</evidence>
<dbReference type="GO" id="GO:0006508">
    <property type="term" value="P:proteolysis"/>
    <property type="evidence" value="ECO:0007669"/>
    <property type="project" value="UniProtKB-KW"/>
</dbReference>
<keyword evidence="8 10" id="KW-1133">Transmembrane helix</keyword>
<dbReference type="GO" id="GO:0005886">
    <property type="term" value="C:plasma membrane"/>
    <property type="evidence" value="ECO:0007669"/>
    <property type="project" value="UniProtKB-SubCell"/>
</dbReference>
<dbReference type="Pfam" id="PF13367">
    <property type="entry name" value="PrsW-protease"/>
    <property type="match status" value="1"/>
</dbReference>
<evidence type="ECO:0000256" key="8">
    <source>
        <dbReference type="ARBA" id="ARBA00022989"/>
    </source>
</evidence>
<reference evidence="12" key="4">
    <citation type="submission" date="2016-11" db="EMBL/GenBank/DDBJ databases">
        <authorList>
            <person name="Varghese N."/>
            <person name="Submissions S."/>
        </authorList>
    </citation>
    <scope>NUCLEOTIDE SEQUENCE</scope>
    <source>
        <strain evidence="12">DSM 1682</strain>
    </source>
</reference>
<evidence type="ECO:0000313" key="13">
    <source>
        <dbReference type="Proteomes" id="UP000068026"/>
    </source>
</evidence>
<dbReference type="PANTHER" id="PTHR36844">
    <property type="entry name" value="PROTEASE PRSW"/>
    <property type="match status" value="1"/>
</dbReference>
<keyword evidence="7 11" id="KW-0378">Hydrolase</keyword>
<feature type="transmembrane region" description="Helical" evidence="10">
    <location>
        <begin position="163"/>
        <end position="180"/>
    </location>
</feature>
<sequence length="218" mass="25436">MLIQLAAAPVFLGLFYIYVRDKYEKEPWRMLFLGLLYGIYTTAVIYAVGLGLEKIFPHVESPIYTSFISSAGVEEVTKYIFLVLLIWRNGNFNEPLDGIVYGVFVSLGFAWIENIIYVTHPVMGGYSTAFSRAFLSVPGHGLFGVQMGYYLGLAKFFRGKKHFLLAFFVPYLVHALYNYFLLEKFSFFWIPFWILEVWLWWSALRHIKELVRISPFRE</sequence>
<dbReference type="OrthoDB" id="5504276at2"/>
<organism evidence="12 14">
    <name type="scientific">Anaerotignum propionicum DSM 1682</name>
    <dbReference type="NCBI Taxonomy" id="991789"/>
    <lineage>
        <taxon>Bacteria</taxon>
        <taxon>Bacillati</taxon>
        <taxon>Bacillota</taxon>
        <taxon>Clostridia</taxon>
        <taxon>Lachnospirales</taxon>
        <taxon>Anaerotignaceae</taxon>
        <taxon>Anaerotignum</taxon>
    </lineage>
</organism>
<evidence type="ECO:0000256" key="9">
    <source>
        <dbReference type="ARBA" id="ARBA00023136"/>
    </source>
</evidence>
<evidence type="ECO:0000313" key="11">
    <source>
        <dbReference type="EMBL" id="AMJ42057.1"/>
    </source>
</evidence>
<dbReference type="InterPro" id="IPR023596">
    <property type="entry name" value="Peptidase_PrsW_arch/bac"/>
</dbReference>
<evidence type="ECO:0000256" key="2">
    <source>
        <dbReference type="ARBA" id="ARBA00009165"/>
    </source>
</evidence>
<reference evidence="14" key="3">
    <citation type="submission" date="2016-11" db="EMBL/GenBank/DDBJ databases">
        <authorList>
            <person name="Jaros S."/>
            <person name="Januszkiewicz K."/>
            <person name="Wedrychowicz H."/>
        </authorList>
    </citation>
    <scope>NUCLEOTIDE SEQUENCE [LARGE SCALE GENOMIC DNA]</scope>
    <source>
        <strain evidence="14">DSM 1682</strain>
    </source>
</reference>
<evidence type="ECO:0000256" key="6">
    <source>
        <dbReference type="ARBA" id="ARBA00022692"/>
    </source>
</evidence>
<dbReference type="InterPro" id="IPR026898">
    <property type="entry name" value="PrsW"/>
</dbReference>
<dbReference type="PIRSF" id="PIRSF016933">
    <property type="entry name" value="PrsW"/>
    <property type="match status" value="1"/>
</dbReference>
<dbReference type="Proteomes" id="UP000184204">
    <property type="component" value="Unassembled WGS sequence"/>
</dbReference>
<feature type="transmembrane region" description="Helical" evidence="10">
    <location>
        <begin position="99"/>
        <end position="117"/>
    </location>
</feature>
<feature type="transmembrane region" description="Helical" evidence="10">
    <location>
        <begin position="30"/>
        <end position="52"/>
    </location>
</feature>
<evidence type="ECO:0000256" key="5">
    <source>
        <dbReference type="ARBA" id="ARBA00022670"/>
    </source>
</evidence>
<evidence type="ECO:0000256" key="10">
    <source>
        <dbReference type="SAM" id="Phobius"/>
    </source>
</evidence>
<dbReference type="RefSeq" id="WP_066052265.1">
    <property type="nucleotide sequence ID" value="NZ_CP014223.1"/>
</dbReference>
<keyword evidence="5 11" id="KW-0645">Protease</keyword>
<evidence type="ECO:0000313" key="12">
    <source>
        <dbReference type="EMBL" id="SHE50471.1"/>
    </source>
</evidence>
<dbReference type="PANTHER" id="PTHR36844:SF1">
    <property type="entry name" value="PROTEASE PRSW"/>
    <property type="match status" value="1"/>
</dbReference>
<proteinExistence type="inferred from homology"/>
<feature type="transmembrane region" description="Helical" evidence="10">
    <location>
        <begin position="64"/>
        <end position="87"/>
    </location>
</feature>
<dbReference type="Proteomes" id="UP000068026">
    <property type="component" value="Chromosome"/>
</dbReference>